<organism evidence="5 6">
    <name type="scientific">Branchiostoma lanceolatum</name>
    <name type="common">Common lancelet</name>
    <name type="synonym">Amphioxus lanceolatum</name>
    <dbReference type="NCBI Taxonomy" id="7740"/>
    <lineage>
        <taxon>Eukaryota</taxon>
        <taxon>Metazoa</taxon>
        <taxon>Chordata</taxon>
        <taxon>Cephalochordata</taxon>
        <taxon>Leptocardii</taxon>
        <taxon>Amphioxiformes</taxon>
        <taxon>Branchiostomatidae</taxon>
        <taxon>Branchiostoma</taxon>
    </lineage>
</organism>
<evidence type="ECO:0000313" key="5">
    <source>
        <dbReference type="EMBL" id="CAH1265288.1"/>
    </source>
</evidence>
<feature type="domain" description="C-type lectin" evidence="4">
    <location>
        <begin position="376"/>
        <end position="515"/>
    </location>
</feature>
<dbReference type="InterPro" id="IPR001304">
    <property type="entry name" value="C-type_lectin-like"/>
</dbReference>
<name>A0A8K0EVZ4_BRALA</name>
<evidence type="ECO:0000256" key="3">
    <source>
        <dbReference type="SAM" id="Phobius"/>
    </source>
</evidence>
<keyword evidence="1" id="KW-1015">Disulfide bond</keyword>
<sequence length="872" mass="96802">MSVSVSQCPDQSIAFNHACYEFSTEELEYDDAKQYCEDRNGTLAMPKTAAVDVYIVGILQYSGYPHGYWIGVEEGENEEPMWSDGTPVWSGCQYDAFAPGEPYFPSQERVDGMPPRAPPQCSMIKTYDYFLRWDHDYQWETDTCWSGKRFVCQFDPARIRPDGRCGPDFPVEEGVPGECDVTGRTPCCSADGLCGNSELHCDCPGCIDYSLLIVPDCPPGYYKLRDTCYGARQDVKNYTEAERACAEEGGTLAMPKHLNTDFFLIGLMIRWSDSALRERSHNCAMYTKDSGYFWHDMSCLEERRYLCQIDYHHTHKKQSNTSSDILDKPTTCCRDNPRSRCKYSTRLDLASSWQHPATTTAASQDHFYPGVSVSQCPDQSIAFNHACYEFSTEELEYDDAKQYCEDRSGTLAMPKTAAVDAYIVGILQYYSSGYPHGYWIGVEEGYQKEPTWSDGTPVWSLTGCRYEVFDEGEPYFPGILTRMPPQCVMIRTYETPTDFVWMTDTCWEAKRFVCQFGAGDQAECSALTMCVVFKTIAESASFKRDPARIRPDGRCGPDFPVEEGGPGECDVTGRTPCCSADGLCGNSELHCDCPGCIDYSLLIVPDCPPGYHKLRDTCYRASNGVANYTEAERACAKDGGTLAMPKHLKTDFFLIGLMIRASTEGDFWVGIDDRRWENNQTFADGTRLADCAFTKWSDSALRERSHNCVMYTKDSGYFWHDMSCLEERRYLCQIGPGITEDCPTVSATTPPQRSPTSDAPSWTTRQPVVGTARPPVVVTTQGQGASTAPVWTWPRHGSTPPPPPPPARNTFIPFMLGQNGEAAAQEQDAGESAVAAVGGSVGAVAAVGVGVGVGVLAYKKLMLTKVVPLGLM</sequence>
<dbReference type="EMBL" id="OV696690">
    <property type="protein sequence ID" value="CAH1265288.1"/>
    <property type="molecule type" value="Genomic_DNA"/>
</dbReference>
<dbReference type="CDD" id="cd00037">
    <property type="entry name" value="CLECT"/>
    <property type="match status" value="4"/>
</dbReference>
<keyword evidence="3" id="KW-0812">Transmembrane</keyword>
<dbReference type="AlphaFoldDB" id="A0A8K0EVZ4"/>
<dbReference type="PROSITE" id="PS00615">
    <property type="entry name" value="C_TYPE_LECTIN_1"/>
    <property type="match status" value="2"/>
</dbReference>
<dbReference type="Proteomes" id="UP000838412">
    <property type="component" value="Chromosome 5"/>
</dbReference>
<dbReference type="InterPro" id="IPR018378">
    <property type="entry name" value="C-type_lectin_CS"/>
</dbReference>
<dbReference type="Gene3D" id="3.10.100.10">
    <property type="entry name" value="Mannose-Binding Protein A, subunit A"/>
    <property type="match status" value="4"/>
</dbReference>
<reference evidence="5" key="1">
    <citation type="submission" date="2022-01" db="EMBL/GenBank/DDBJ databases">
        <authorList>
            <person name="Braso-Vives M."/>
        </authorList>
    </citation>
    <scope>NUCLEOTIDE SEQUENCE</scope>
</reference>
<dbReference type="PANTHER" id="PTHR22801:SF63">
    <property type="entry name" value="C-TYPE LECTIN DOMAIN-CONTAINING PROTEIN"/>
    <property type="match status" value="1"/>
</dbReference>
<dbReference type="Pfam" id="PF00059">
    <property type="entry name" value="Lectin_C"/>
    <property type="match status" value="3"/>
</dbReference>
<evidence type="ECO:0000313" key="6">
    <source>
        <dbReference type="Proteomes" id="UP000838412"/>
    </source>
</evidence>
<dbReference type="CDD" id="cd10909">
    <property type="entry name" value="ChtBD1_GH18_2"/>
    <property type="match status" value="2"/>
</dbReference>
<feature type="region of interest" description="Disordered" evidence="2">
    <location>
        <begin position="780"/>
        <end position="803"/>
    </location>
</feature>
<feature type="domain" description="C-type lectin" evidence="4">
    <location>
        <begin position="607"/>
        <end position="733"/>
    </location>
</feature>
<keyword evidence="3" id="KW-1133">Transmembrane helix</keyword>
<dbReference type="SUPFAM" id="SSF56436">
    <property type="entry name" value="C-type lectin-like"/>
    <property type="match status" value="4"/>
</dbReference>
<feature type="region of interest" description="Disordered" evidence="2">
    <location>
        <begin position="743"/>
        <end position="767"/>
    </location>
</feature>
<keyword evidence="3" id="KW-0472">Membrane</keyword>
<accession>A0A8K0EVZ4</accession>
<protein>
    <submittedName>
        <fullName evidence="5">CLEC3A protein</fullName>
    </submittedName>
</protein>
<dbReference type="InterPro" id="IPR016186">
    <property type="entry name" value="C-type_lectin-like/link_sf"/>
</dbReference>
<dbReference type="SMART" id="SM00034">
    <property type="entry name" value="CLECT"/>
    <property type="match status" value="4"/>
</dbReference>
<evidence type="ECO:0000256" key="2">
    <source>
        <dbReference type="SAM" id="MobiDB-lite"/>
    </source>
</evidence>
<feature type="compositionally biased region" description="Polar residues" evidence="2">
    <location>
        <begin position="745"/>
        <end position="766"/>
    </location>
</feature>
<dbReference type="OrthoDB" id="2142683at2759"/>
<dbReference type="InterPro" id="IPR016187">
    <property type="entry name" value="CTDL_fold"/>
</dbReference>
<dbReference type="InterPro" id="IPR050801">
    <property type="entry name" value="Ca-Dep_Lectins_ImmuneDev"/>
</dbReference>
<keyword evidence="6" id="KW-1185">Reference proteome</keyword>
<proteinExistence type="predicted"/>
<feature type="domain" description="C-type lectin" evidence="4">
    <location>
        <begin position="217"/>
        <end position="308"/>
    </location>
</feature>
<gene>
    <name evidence="5" type="primary">CLEC3A</name>
    <name evidence="5" type="ORF">BLAG_LOCUS19327</name>
</gene>
<dbReference type="PANTHER" id="PTHR22801">
    <property type="entry name" value="LITHOSTATHINE"/>
    <property type="match status" value="1"/>
</dbReference>
<feature type="transmembrane region" description="Helical" evidence="3">
    <location>
        <begin position="833"/>
        <end position="858"/>
    </location>
</feature>
<evidence type="ECO:0000259" key="4">
    <source>
        <dbReference type="SMART" id="SM00034"/>
    </source>
</evidence>
<feature type="domain" description="C-type lectin" evidence="4">
    <location>
        <begin position="8"/>
        <end position="153"/>
    </location>
</feature>
<evidence type="ECO:0000256" key="1">
    <source>
        <dbReference type="ARBA" id="ARBA00023157"/>
    </source>
</evidence>